<accession>A0ACB9E1Z7</accession>
<proteinExistence type="predicted"/>
<comment type="caution">
    <text evidence="1">The sequence shown here is derived from an EMBL/GenBank/DDBJ whole genome shotgun (WGS) entry which is preliminary data.</text>
</comment>
<sequence length="174" mass="20086">MGWVSIWGCSDILSRGGLRILLHRHPFSSSHHRHLLLLYIHLRLRLLLSPFNRLKWNLTSKTLTSYSCLSITASNEFATHESKFGSLDLRIDEKPDKCPVPKISSYRRSFEVIVFAKYALENYQSNECKREKHQTGMELELEDIAVLREEEAPPLKSEIKVGSEMHIVALVKLN</sequence>
<protein>
    <submittedName>
        <fullName evidence="1">Uncharacterized protein</fullName>
    </submittedName>
</protein>
<dbReference type="EMBL" id="CM042012">
    <property type="protein sequence ID" value="KAI3752865.1"/>
    <property type="molecule type" value="Genomic_DNA"/>
</dbReference>
<evidence type="ECO:0000313" key="1">
    <source>
        <dbReference type="EMBL" id="KAI3752865.1"/>
    </source>
</evidence>
<name>A0ACB9E1Z7_CICIN</name>
<evidence type="ECO:0000313" key="2">
    <source>
        <dbReference type="Proteomes" id="UP001055811"/>
    </source>
</evidence>
<organism evidence="1 2">
    <name type="scientific">Cichorium intybus</name>
    <name type="common">Chicory</name>
    <dbReference type="NCBI Taxonomy" id="13427"/>
    <lineage>
        <taxon>Eukaryota</taxon>
        <taxon>Viridiplantae</taxon>
        <taxon>Streptophyta</taxon>
        <taxon>Embryophyta</taxon>
        <taxon>Tracheophyta</taxon>
        <taxon>Spermatophyta</taxon>
        <taxon>Magnoliopsida</taxon>
        <taxon>eudicotyledons</taxon>
        <taxon>Gunneridae</taxon>
        <taxon>Pentapetalae</taxon>
        <taxon>asterids</taxon>
        <taxon>campanulids</taxon>
        <taxon>Asterales</taxon>
        <taxon>Asteraceae</taxon>
        <taxon>Cichorioideae</taxon>
        <taxon>Cichorieae</taxon>
        <taxon>Cichoriinae</taxon>
        <taxon>Cichorium</taxon>
    </lineage>
</organism>
<reference evidence="1 2" key="2">
    <citation type="journal article" date="2022" name="Mol. Ecol. Resour.">
        <title>The genomes of chicory, endive, great burdock and yacon provide insights into Asteraceae paleo-polyploidization history and plant inulin production.</title>
        <authorList>
            <person name="Fan W."/>
            <person name="Wang S."/>
            <person name="Wang H."/>
            <person name="Wang A."/>
            <person name="Jiang F."/>
            <person name="Liu H."/>
            <person name="Zhao H."/>
            <person name="Xu D."/>
            <person name="Zhang Y."/>
        </authorList>
    </citation>
    <scope>NUCLEOTIDE SEQUENCE [LARGE SCALE GENOMIC DNA]</scope>
    <source>
        <strain evidence="2">cv. Punajuju</strain>
        <tissue evidence="1">Leaves</tissue>
    </source>
</reference>
<gene>
    <name evidence="1" type="ORF">L2E82_24904</name>
</gene>
<reference evidence="2" key="1">
    <citation type="journal article" date="2022" name="Mol. Ecol. Resour.">
        <title>The genomes of chicory, endive, great burdock and yacon provide insights into Asteraceae palaeo-polyploidization history and plant inulin production.</title>
        <authorList>
            <person name="Fan W."/>
            <person name="Wang S."/>
            <person name="Wang H."/>
            <person name="Wang A."/>
            <person name="Jiang F."/>
            <person name="Liu H."/>
            <person name="Zhao H."/>
            <person name="Xu D."/>
            <person name="Zhang Y."/>
        </authorList>
    </citation>
    <scope>NUCLEOTIDE SEQUENCE [LARGE SCALE GENOMIC DNA]</scope>
    <source>
        <strain evidence="2">cv. Punajuju</strain>
    </source>
</reference>
<dbReference type="Proteomes" id="UP001055811">
    <property type="component" value="Linkage Group LG04"/>
</dbReference>
<keyword evidence="2" id="KW-1185">Reference proteome</keyword>